<dbReference type="OMA" id="IPGSCSC"/>
<dbReference type="Proteomes" id="UP000001292">
    <property type="component" value="Unassembled WGS sequence"/>
</dbReference>
<feature type="region of interest" description="Disordered" evidence="1">
    <location>
        <begin position="1"/>
        <end position="26"/>
    </location>
</feature>
<gene>
    <name evidence="2" type="primary">Dsec\GM19429</name>
    <name evidence="2" type="ORF">Dsec_GM19429</name>
</gene>
<sequence>MLPEGQKGPKAANSQELAKTGEGQGQDGIGWGRLCLACIQHTTLGIPGSCSCSFCCCCCCCCCCF</sequence>
<evidence type="ECO:0000313" key="2">
    <source>
        <dbReference type="EMBL" id="EDW51120.1"/>
    </source>
</evidence>
<organism evidence="3">
    <name type="scientific">Drosophila sechellia</name>
    <name type="common">Fruit fly</name>
    <dbReference type="NCBI Taxonomy" id="7238"/>
    <lineage>
        <taxon>Eukaryota</taxon>
        <taxon>Metazoa</taxon>
        <taxon>Ecdysozoa</taxon>
        <taxon>Arthropoda</taxon>
        <taxon>Hexapoda</taxon>
        <taxon>Insecta</taxon>
        <taxon>Pterygota</taxon>
        <taxon>Neoptera</taxon>
        <taxon>Endopterygota</taxon>
        <taxon>Diptera</taxon>
        <taxon>Brachycera</taxon>
        <taxon>Muscomorpha</taxon>
        <taxon>Ephydroidea</taxon>
        <taxon>Drosophilidae</taxon>
        <taxon>Drosophila</taxon>
        <taxon>Sophophora</taxon>
    </lineage>
</organism>
<evidence type="ECO:0000256" key="1">
    <source>
        <dbReference type="SAM" id="MobiDB-lite"/>
    </source>
</evidence>
<keyword evidence="3" id="KW-1185">Reference proteome</keyword>
<dbReference type="HOGENOM" id="CLU_2963261_0_0_1"/>
<proteinExistence type="predicted"/>
<name>B4IJC9_DROSE</name>
<dbReference type="AlphaFoldDB" id="B4IJC9"/>
<reference evidence="2 3" key="1">
    <citation type="journal article" date="2007" name="Nature">
        <title>Evolution of genes and genomes on the Drosophila phylogeny.</title>
        <authorList>
            <consortium name="Drosophila 12 Genomes Consortium"/>
            <person name="Clark A.G."/>
            <person name="Eisen M.B."/>
            <person name="Smith D.R."/>
            <person name="Bergman C.M."/>
            <person name="Oliver B."/>
            <person name="Markow T.A."/>
            <person name="Kaufman T.C."/>
            <person name="Kellis M."/>
            <person name="Gelbart W."/>
            <person name="Iyer V.N."/>
            <person name="Pollard D.A."/>
            <person name="Sackton T.B."/>
            <person name="Larracuente A.M."/>
            <person name="Singh N.D."/>
            <person name="Abad J.P."/>
            <person name="Abt D.N."/>
            <person name="Adryan B."/>
            <person name="Aguade M."/>
            <person name="Akashi H."/>
            <person name="Anderson W.W."/>
            <person name="Aquadro C.F."/>
            <person name="Ardell D.H."/>
            <person name="Arguello R."/>
            <person name="Artieri C.G."/>
            <person name="Barbash D.A."/>
            <person name="Barker D."/>
            <person name="Barsanti P."/>
            <person name="Batterham P."/>
            <person name="Batzoglou S."/>
            <person name="Begun D."/>
            <person name="Bhutkar A."/>
            <person name="Blanco E."/>
            <person name="Bosak S.A."/>
            <person name="Bradley R.K."/>
            <person name="Brand A.D."/>
            <person name="Brent M.R."/>
            <person name="Brooks A.N."/>
            <person name="Brown R.H."/>
            <person name="Butlin R.K."/>
            <person name="Caggese C."/>
            <person name="Calvi B.R."/>
            <person name="Bernardo de Carvalho A."/>
            <person name="Caspi A."/>
            <person name="Castrezana S."/>
            <person name="Celniker S.E."/>
            <person name="Chang J.L."/>
            <person name="Chapple C."/>
            <person name="Chatterji S."/>
            <person name="Chinwalla A."/>
            <person name="Civetta A."/>
            <person name="Clifton S.W."/>
            <person name="Comeron J.M."/>
            <person name="Costello J.C."/>
            <person name="Coyne J.A."/>
            <person name="Daub J."/>
            <person name="David R.G."/>
            <person name="Delcher A.L."/>
            <person name="Delehaunty K."/>
            <person name="Do C.B."/>
            <person name="Ebling H."/>
            <person name="Edwards K."/>
            <person name="Eickbush T."/>
            <person name="Evans J.D."/>
            <person name="Filipski A."/>
            <person name="Findeiss S."/>
            <person name="Freyhult E."/>
            <person name="Fulton L."/>
            <person name="Fulton R."/>
            <person name="Garcia A.C."/>
            <person name="Gardiner A."/>
            <person name="Garfield D.A."/>
            <person name="Garvin B.E."/>
            <person name="Gibson G."/>
            <person name="Gilbert D."/>
            <person name="Gnerre S."/>
            <person name="Godfrey J."/>
            <person name="Good R."/>
            <person name="Gotea V."/>
            <person name="Gravely B."/>
            <person name="Greenberg A.J."/>
            <person name="Griffiths-Jones S."/>
            <person name="Gross S."/>
            <person name="Guigo R."/>
            <person name="Gustafson E.A."/>
            <person name="Haerty W."/>
            <person name="Hahn M.W."/>
            <person name="Halligan D.L."/>
            <person name="Halpern A.L."/>
            <person name="Halter G.M."/>
            <person name="Han M.V."/>
            <person name="Heger A."/>
            <person name="Hillier L."/>
            <person name="Hinrichs A.S."/>
            <person name="Holmes I."/>
            <person name="Hoskins R.A."/>
            <person name="Hubisz M.J."/>
            <person name="Hultmark D."/>
            <person name="Huntley M.A."/>
            <person name="Jaffe D.B."/>
            <person name="Jagadeeshan S."/>
            <person name="Jeck W.R."/>
            <person name="Johnson J."/>
            <person name="Jones C.D."/>
            <person name="Jordan W.C."/>
            <person name="Karpen G.H."/>
            <person name="Kataoka E."/>
            <person name="Keightley P.D."/>
            <person name="Kheradpour P."/>
            <person name="Kirkness E.F."/>
            <person name="Koerich L.B."/>
            <person name="Kristiansen K."/>
            <person name="Kudrna D."/>
            <person name="Kulathinal R.J."/>
            <person name="Kumar S."/>
            <person name="Kwok R."/>
            <person name="Lander E."/>
            <person name="Langley C.H."/>
            <person name="Lapoint R."/>
            <person name="Lazzaro B.P."/>
            <person name="Lee S.J."/>
            <person name="Levesque L."/>
            <person name="Li R."/>
            <person name="Lin C.F."/>
            <person name="Lin M.F."/>
            <person name="Lindblad-Toh K."/>
            <person name="Llopart A."/>
            <person name="Long M."/>
            <person name="Low L."/>
            <person name="Lozovsky E."/>
            <person name="Lu J."/>
            <person name="Luo M."/>
            <person name="Machado C.A."/>
            <person name="Makalowski W."/>
            <person name="Marzo M."/>
            <person name="Matsuda M."/>
            <person name="Matzkin L."/>
            <person name="McAllister B."/>
            <person name="McBride C.S."/>
            <person name="McKernan B."/>
            <person name="McKernan K."/>
            <person name="Mendez-Lago M."/>
            <person name="Minx P."/>
            <person name="Mollenhauer M.U."/>
            <person name="Montooth K."/>
            <person name="Mount S.M."/>
            <person name="Mu X."/>
            <person name="Myers E."/>
            <person name="Negre B."/>
            <person name="Newfeld S."/>
            <person name="Nielsen R."/>
            <person name="Noor M.A."/>
            <person name="O'Grady P."/>
            <person name="Pachter L."/>
            <person name="Papaceit M."/>
            <person name="Parisi M.J."/>
            <person name="Parisi M."/>
            <person name="Parts L."/>
            <person name="Pedersen J.S."/>
            <person name="Pesole G."/>
            <person name="Phillippy A.M."/>
            <person name="Ponting C.P."/>
            <person name="Pop M."/>
            <person name="Porcelli D."/>
            <person name="Powell J.R."/>
            <person name="Prohaska S."/>
            <person name="Pruitt K."/>
            <person name="Puig M."/>
            <person name="Quesneville H."/>
            <person name="Ram K.R."/>
            <person name="Rand D."/>
            <person name="Rasmussen M.D."/>
            <person name="Reed L.K."/>
            <person name="Reenan R."/>
            <person name="Reily A."/>
            <person name="Remington K.A."/>
            <person name="Rieger T.T."/>
            <person name="Ritchie M.G."/>
            <person name="Robin C."/>
            <person name="Rogers Y.H."/>
            <person name="Rohde C."/>
            <person name="Rozas J."/>
            <person name="Rubenfield M.J."/>
            <person name="Ruiz A."/>
            <person name="Russo S."/>
            <person name="Salzberg S.L."/>
            <person name="Sanchez-Gracia A."/>
            <person name="Saranga D.J."/>
            <person name="Sato H."/>
            <person name="Schaeffer S.W."/>
            <person name="Schatz M.C."/>
            <person name="Schlenke T."/>
            <person name="Schwartz R."/>
            <person name="Segarra C."/>
            <person name="Singh R.S."/>
            <person name="Sirot L."/>
            <person name="Sirota M."/>
            <person name="Sisneros N.B."/>
            <person name="Smith C.D."/>
            <person name="Smith T.F."/>
            <person name="Spieth J."/>
            <person name="Stage D.E."/>
            <person name="Stark A."/>
            <person name="Stephan W."/>
            <person name="Strausberg R.L."/>
            <person name="Strempel S."/>
            <person name="Sturgill D."/>
            <person name="Sutton G."/>
            <person name="Sutton G.G."/>
            <person name="Tao W."/>
            <person name="Teichmann S."/>
            <person name="Tobari Y.N."/>
            <person name="Tomimura Y."/>
            <person name="Tsolas J.M."/>
            <person name="Valente V.L."/>
            <person name="Venter E."/>
            <person name="Venter J.C."/>
            <person name="Vicario S."/>
            <person name="Vieira F.G."/>
            <person name="Vilella A.J."/>
            <person name="Villasante A."/>
            <person name="Walenz B."/>
            <person name="Wang J."/>
            <person name="Wasserman M."/>
            <person name="Watts T."/>
            <person name="Wilson D."/>
            <person name="Wilson R.K."/>
            <person name="Wing R.A."/>
            <person name="Wolfner M.F."/>
            <person name="Wong A."/>
            <person name="Wong G.K."/>
            <person name="Wu C.I."/>
            <person name="Wu G."/>
            <person name="Yamamoto D."/>
            <person name="Yang H.P."/>
            <person name="Yang S.P."/>
            <person name="Yorke J.A."/>
            <person name="Yoshida K."/>
            <person name="Zdobnov E."/>
            <person name="Zhang P."/>
            <person name="Zhang Y."/>
            <person name="Zimin A.V."/>
            <person name="Baldwin J."/>
            <person name="Abdouelleil A."/>
            <person name="Abdulkadir J."/>
            <person name="Abebe A."/>
            <person name="Abera B."/>
            <person name="Abreu J."/>
            <person name="Acer S.C."/>
            <person name="Aftuck L."/>
            <person name="Alexander A."/>
            <person name="An P."/>
            <person name="Anderson E."/>
            <person name="Anderson S."/>
            <person name="Arachi H."/>
            <person name="Azer M."/>
            <person name="Bachantsang P."/>
            <person name="Barry A."/>
            <person name="Bayul T."/>
            <person name="Berlin A."/>
            <person name="Bessette D."/>
            <person name="Bloom T."/>
            <person name="Blye J."/>
            <person name="Boguslavskiy L."/>
            <person name="Bonnet C."/>
            <person name="Boukhgalter B."/>
            <person name="Bourzgui I."/>
            <person name="Brown A."/>
            <person name="Cahill P."/>
            <person name="Channer S."/>
            <person name="Cheshatsang Y."/>
            <person name="Chuda L."/>
            <person name="Citroen M."/>
            <person name="Collymore A."/>
            <person name="Cooke P."/>
            <person name="Costello M."/>
            <person name="D'Aco K."/>
            <person name="Daza R."/>
            <person name="De Haan G."/>
            <person name="DeGray S."/>
            <person name="DeMaso C."/>
            <person name="Dhargay N."/>
            <person name="Dooley K."/>
            <person name="Dooley E."/>
            <person name="Doricent M."/>
            <person name="Dorje P."/>
            <person name="Dorjee K."/>
            <person name="Dupes A."/>
            <person name="Elong R."/>
            <person name="Falk J."/>
            <person name="Farina A."/>
            <person name="Faro S."/>
            <person name="Ferguson D."/>
            <person name="Fisher S."/>
            <person name="Foley C.D."/>
            <person name="Franke A."/>
            <person name="Friedrich D."/>
            <person name="Gadbois L."/>
            <person name="Gearin G."/>
            <person name="Gearin C.R."/>
            <person name="Giannoukos G."/>
            <person name="Goode T."/>
            <person name="Graham J."/>
            <person name="Grandbois E."/>
            <person name="Grewal S."/>
            <person name="Gyaltsen K."/>
            <person name="Hafez N."/>
            <person name="Hagos B."/>
            <person name="Hall J."/>
            <person name="Henson C."/>
            <person name="Hollinger A."/>
            <person name="Honan T."/>
            <person name="Huard M.D."/>
            <person name="Hughes L."/>
            <person name="Hurhula B."/>
            <person name="Husby M.E."/>
            <person name="Kamat A."/>
            <person name="Kanga B."/>
            <person name="Kashin S."/>
            <person name="Khazanovich D."/>
            <person name="Kisner P."/>
            <person name="Lance K."/>
            <person name="Lara M."/>
            <person name="Lee W."/>
            <person name="Lennon N."/>
            <person name="Letendre F."/>
            <person name="LeVine R."/>
            <person name="Lipovsky A."/>
            <person name="Liu X."/>
            <person name="Liu J."/>
            <person name="Liu S."/>
            <person name="Lokyitsang T."/>
            <person name="Lokyitsang Y."/>
            <person name="Lubonja R."/>
            <person name="Lui A."/>
            <person name="MacDonald P."/>
            <person name="Magnisalis V."/>
            <person name="Maru K."/>
            <person name="Matthews C."/>
            <person name="McCusker W."/>
            <person name="McDonough S."/>
            <person name="Mehta T."/>
            <person name="Meldrim J."/>
            <person name="Meneus L."/>
            <person name="Mihai O."/>
            <person name="Mihalev A."/>
            <person name="Mihova T."/>
            <person name="Mittelman R."/>
            <person name="Mlenga V."/>
            <person name="Montmayeur A."/>
            <person name="Mulrain L."/>
            <person name="Navidi A."/>
            <person name="Naylor J."/>
            <person name="Negash T."/>
            <person name="Nguyen T."/>
            <person name="Nguyen N."/>
            <person name="Nicol R."/>
            <person name="Norbu C."/>
            <person name="Norbu N."/>
            <person name="Novod N."/>
            <person name="O'Neill B."/>
            <person name="Osman S."/>
            <person name="Markiewicz E."/>
            <person name="Oyono O.L."/>
            <person name="Patti C."/>
            <person name="Phunkhang P."/>
            <person name="Pierre F."/>
            <person name="Priest M."/>
            <person name="Raghuraman S."/>
            <person name="Rege F."/>
            <person name="Reyes R."/>
            <person name="Rise C."/>
            <person name="Rogov P."/>
            <person name="Ross K."/>
            <person name="Ryan E."/>
            <person name="Settipalli S."/>
            <person name="Shea T."/>
            <person name="Sherpa N."/>
            <person name="Shi L."/>
            <person name="Shih D."/>
            <person name="Sparrow T."/>
            <person name="Spaulding J."/>
            <person name="Stalker J."/>
            <person name="Stange-Thomann N."/>
            <person name="Stavropoulos S."/>
            <person name="Stone C."/>
            <person name="Strader C."/>
            <person name="Tesfaye S."/>
            <person name="Thomson T."/>
            <person name="Thoulutsang Y."/>
            <person name="Thoulutsang D."/>
            <person name="Topham K."/>
            <person name="Topping I."/>
            <person name="Tsamla T."/>
            <person name="Vassiliev H."/>
            <person name="Vo A."/>
            <person name="Wangchuk T."/>
            <person name="Wangdi T."/>
            <person name="Weiand M."/>
            <person name="Wilkinson J."/>
            <person name="Wilson A."/>
            <person name="Yadav S."/>
            <person name="Young G."/>
            <person name="Yu Q."/>
            <person name="Zembek L."/>
            <person name="Zhong D."/>
            <person name="Zimmer A."/>
            <person name="Zwirko Z."/>
            <person name="Jaffe D.B."/>
            <person name="Alvarez P."/>
            <person name="Brockman W."/>
            <person name="Butler J."/>
            <person name="Chin C."/>
            <person name="Gnerre S."/>
            <person name="Grabherr M."/>
            <person name="Kleber M."/>
            <person name="Mauceli E."/>
            <person name="MacCallum I."/>
        </authorList>
    </citation>
    <scope>NUCLEOTIDE SEQUENCE [LARGE SCALE GENOMIC DNA]</scope>
    <source>
        <strain evidence="3">Rob3c / Tucson 14021-0248.25</strain>
    </source>
</reference>
<dbReference type="EMBL" id="CH480848">
    <property type="protein sequence ID" value="EDW51120.1"/>
    <property type="molecule type" value="Genomic_DNA"/>
</dbReference>
<protein>
    <submittedName>
        <fullName evidence="2">GM19429</fullName>
    </submittedName>
</protein>
<accession>B4IJC9</accession>
<evidence type="ECO:0000313" key="3">
    <source>
        <dbReference type="Proteomes" id="UP000001292"/>
    </source>
</evidence>